<proteinExistence type="predicted"/>
<protein>
    <submittedName>
        <fullName evidence="1">Uncharacterized protein</fullName>
    </submittedName>
</protein>
<dbReference type="EMBL" id="JADJOT010000009">
    <property type="protein sequence ID" value="MBK7954396.1"/>
    <property type="molecule type" value="Genomic_DNA"/>
</dbReference>
<sequence>MSGKTKRCANRAAQAPLAAAALRTSQSGSARQTLVLAYGQAQGRDRAATLARLFTLLTKGQEYTDQGQDYYEQRYTSAFSANWHSAPRSSA</sequence>
<organism evidence="1 2">
    <name type="scientific">Candidatus Accumulibacter affinis</name>
    <dbReference type="NCBI Taxonomy" id="2954384"/>
    <lineage>
        <taxon>Bacteria</taxon>
        <taxon>Pseudomonadati</taxon>
        <taxon>Pseudomonadota</taxon>
        <taxon>Betaproteobacteria</taxon>
        <taxon>Candidatus Accumulibacter</taxon>
    </lineage>
</organism>
<dbReference type="Proteomes" id="UP000706151">
    <property type="component" value="Unassembled WGS sequence"/>
</dbReference>
<evidence type="ECO:0000313" key="1">
    <source>
        <dbReference type="EMBL" id="MBK7954396.1"/>
    </source>
</evidence>
<comment type="caution">
    <text evidence="1">The sequence shown here is derived from an EMBL/GenBank/DDBJ whole genome shotgun (WGS) entry which is preliminary data.</text>
</comment>
<name>A0A935T960_9PROT</name>
<dbReference type="AlphaFoldDB" id="A0A935T960"/>
<reference evidence="1 2" key="1">
    <citation type="submission" date="2020-10" db="EMBL/GenBank/DDBJ databases">
        <title>Connecting structure to function with the recovery of over 1000 high-quality activated sludge metagenome-assembled genomes encoding full-length rRNA genes using long-read sequencing.</title>
        <authorList>
            <person name="Singleton C.M."/>
            <person name="Petriglieri F."/>
            <person name="Kristensen J.M."/>
            <person name="Kirkegaard R.H."/>
            <person name="Michaelsen T.Y."/>
            <person name="Andersen M.H."/>
            <person name="Karst S.M."/>
            <person name="Dueholm M.S."/>
            <person name="Nielsen P.H."/>
            <person name="Albertsen M."/>
        </authorList>
    </citation>
    <scope>NUCLEOTIDE SEQUENCE [LARGE SCALE GENOMIC DNA]</scope>
    <source>
        <strain evidence="1">Fred_18-Q3-R57-64_BAT3C.720</strain>
    </source>
</reference>
<accession>A0A935T960</accession>
<gene>
    <name evidence="1" type="ORF">IPK02_10775</name>
</gene>
<evidence type="ECO:0000313" key="2">
    <source>
        <dbReference type="Proteomes" id="UP000706151"/>
    </source>
</evidence>